<evidence type="ECO:0000313" key="3">
    <source>
        <dbReference type="Proteomes" id="UP001157167"/>
    </source>
</evidence>
<dbReference type="Proteomes" id="UP001157167">
    <property type="component" value="Unassembled WGS sequence"/>
</dbReference>
<accession>A0ABQ6F9X0</accession>
<evidence type="ECO:0000313" key="2">
    <source>
        <dbReference type="EMBL" id="GLT21701.1"/>
    </source>
</evidence>
<feature type="chain" id="PRO_5045119778" description="PEP-CTERM sorting domain-containing protein" evidence="1">
    <location>
        <begin position="29"/>
        <end position="297"/>
    </location>
</feature>
<keyword evidence="3" id="KW-1185">Reference proteome</keyword>
<name>A0ABQ6F9X0_9RHOO</name>
<gene>
    <name evidence="2" type="ORF">GCM10007933_11530</name>
</gene>
<feature type="signal peptide" evidence="1">
    <location>
        <begin position="1"/>
        <end position="28"/>
    </location>
</feature>
<comment type="caution">
    <text evidence="2">The sequence shown here is derived from an EMBL/GenBank/DDBJ whole genome shotgun (WGS) entry which is preliminary data.</text>
</comment>
<reference evidence="3" key="1">
    <citation type="journal article" date="2019" name="Int. J. Syst. Evol. Microbiol.">
        <title>The Global Catalogue of Microorganisms (GCM) 10K type strain sequencing project: providing services to taxonomists for standard genome sequencing and annotation.</title>
        <authorList>
            <consortium name="The Broad Institute Genomics Platform"/>
            <consortium name="The Broad Institute Genome Sequencing Center for Infectious Disease"/>
            <person name="Wu L."/>
            <person name="Ma J."/>
        </authorList>
    </citation>
    <scope>NUCLEOTIDE SEQUENCE [LARGE SCALE GENOMIC DNA]</scope>
    <source>
        <strain evidence="3">NBRC 102407</strain>
    </source>
</reference>
<dbReference type="EMBL" id="BSPX01000011">
    <property type="protein sequence ID" value="GLT21701.1"/>
    <property type="molecule type" value="Genomic_DNA"/>
</dbReference>
<evidence type="ECO:0000256" key="1">
    <source>
        <dbReference type="SAM" id="SignalP"/>
    </source>
</evidence>
<protein>
    <recommendedName>
        <fullName evidence="4">PEP-CTERM sorting domain-containing protein</fullName>
    </recommendedName>
</protein>
<sequence>MTTQPSLMQRVCTTAPICLALLFSADWAAATPVHLDAQQVTITDGLNGTWRVTSELRITSTPDPHTTPVGGLFSFTSLTTFTGNATFYTPLFLPGTRQGGGTPAAGSDLDNSGVYETDWRLAGPAVFDYSKPWNVSITSNRSVWNAVKATLQASLEPTVSIDGVEISGAGFGANLELVHAPNSSPSYRTIAGANLFELLLTPTSDGIGFFASGGQIQIDGWARDTALGLSTLSYDNPVWLSGEGFLVDDFTRANDPGMLTTRVLDENTSVPEPGSLLLALMGSLALTRIARRPIPAP</sequence>
<proteinExistence type="predicted"/>
<dbReference type="RefSeq" id="WP_284187103.1">
    <property type="nucleotide sequence ID" value="NZ_BSPX01000011.1"/>
</dbReference>
<keyword evidence="1" id="KW-0732">Signal</keyword>
<organism evidence="2 3">
    <name type="scientific">Zoogloea oryzae</name>
    <dbReference type="NCBI Taxonomy" id="310767"/>
    <lineage>
        <taxon>Bacteria</taxon>
        <taxon>Pseudomonadati</taxon>
        <taxon>Pseudomonadota</taxon>
        <taxon>Betaproteobacteria</taxon>
        <taxon>Rhodocyclales</taxon>
        <taxon>Zoogloeaceae</taxon>
        <taxon>Zoogloea</taxon>
    </lineage>
</organism>
<evidence type="ECO:0008006" key="4">
    <source>
        <dbReference type="Google" id="ProtNLM"/>
    </source>
</evidence>